<proteinExistence type="predicted"/>
<protein>
    <submittedName>
        <fullName evidence="2">Uncharacterized protein</fullName>
    </submittedName>
</protein>
<comment type="caution">
    <text evidence="2">The sequence shown here is derived from an EMBL/GenBank/DDBJ whole genome shotgun (WGS) entry which is preliminary data.</text>
</comment>
<evidence type="ECO:0000313" key="3">
    <source>
        <dbReference type="Proteomes" id="UP000649617"/>
    </source>
</evidence>
<organism evidence="2 3">
    <name type="scientific">Symbiodinium pilosum</name>
    <name type="common">Dinoflagellate</name>
    <dbReference type="NCBI Taxonomy" id="2952"/>
    <lineage>
        <taxon>Eukaryota</taxon>
        <taxon>Sar</taxon>
        <taxon>Alveolata</taxon>
        <taxon>Dinophyceae</taxon>
        <taxon>Suessiales</taxon>
        <taxon>Symbiodiniaceae</taxon>
        <taxon>Symbiodinium</taxon>
    </lineage>
</organism>
<dbReference type="OrthoDB" id="442695at2759"/>
<dbReference type="EMBL" id="CAJNIZ010013409">
    <property type="protein sequence ID" value="CAE7348502.1"/>
    <property type="molecule type" value="Genomic_DNA"/>
</dbReference>
<dbReference type="AlphaFoldDB" id="A0A812P743"/>
<accession>A0A812P743</accession>
<reference evidence="2" key="1">
    <citation type="submission" date="2021-02" db="EMBL/GenBank/DDBJ databases">
        <authorList>
            <person name="Dougan E. K."/>
            <person name="Rhodes N."/>
            <person name="Thang M."/>
            <person name="Chan C."/>
        </authorList>
    </citation>
    <scope>NUCLEOTIDE SEQUENCE</scope>
</reference>
<feature type="region of interest" description="Disordered" evidence="1">
    <location>
        <begin position="1"/>
        <end position="20"/>
    </location>
</feature>
<gene>
    <name evidence="2" type="ORF">SPIL2461_LOCUS8270</name>
</gene>
<keyword evidence="3" id="KW-1185">Reference proteome</keyword>
<name>A0A812P743_SYMPI</name>
<evidence type="ECO:0000313" key="2">
    <source>
        <dbReference type="EMBL" id="CAE7348502.1"/>
    </source>
</evidence>
<feature type="non-terminal residue" evidence="2">
    <location>
        <position position="1"/>
    </location>
</feature>
<evidence type="ECO:0000256" key="1">
    <source>
        <dbReference type="SAM" id="MobiDB-lite"/>
    </source>
</evidence>
<sequence length="235" mass="26733">QAAAQKGKTDQGRAASEDGLETDVDWQALRAVKGAKRTQVWEEELTTAEGWQTDMRTHFAGIFAKMPAEQVKQGVEVIWDQLQRACKRVRWRPFSKEELILSTQTWAKGKSTGPDGISYEALRLLLQHHCWEATLLEEFNDALYKGRSPPNTKKSITVLLPRARRTIRICREWDIPIHVAKVDTSSDKLGDAGWAWEARLWVDLVSNATAYHKPTAYGKGLRTLRSYSPLWLETS</sequence>
<dbReference type="Proteomes" id="UP000649617">
    <property type="component" value="Unassembled WGS sequence"/>
</dbReference>